<keyword evidence="4" id="KW-0800">Toxin</keyword>
<keyword evidence="6" id="KW-0106">Calcium</keyword>
<evidence type="ECO:0000256" key="4">
    <source>
        <dbReference type="ARBA" id="ARBA00022656"/>
    </source>
</evidence>
<dbReference type="SUPFAM" id="SSF51120">
    <property type="entry name" value="beta-Roll"/>
    <property type="match status" value="4"/>
</dbReference>
<reference evidence="10" key="1">
    <citation type="submission" date="2021-12" db="EMBL/GenBank/DDBJ databases">
        <title>Enterovibrio ZSDZ35 sp. nov. and Enterovibrio ZSDZ42 sp. nov., isolated from coastal seawater in Qingdao.</title>
        <authorList>
            <person name="Zhang P."/>
        </authorList>
    </citation>
    <scope>NUCLEOTIDE SEQUENCE</scope>
    <source>
        <strain evidence="10">ZSDZ42</strain>
    </source>
</reference>
<dbReference type="InterPro" id="IPR001343">
    <property type="entry name" value="Hemolysn_Ca-bd"/>
</dbReference>
<accession>A0ABT5R2P1</accession>
<dbReference type="Proteomes" id="UP001149400">
    <property type="component" value="Unassembled WGS sequence"/>
</dbReference>
<gene>
    <name evidence="10" type="ORF">LRP50_15510</name>
</gene>
<evidence type="ECO:0000313" key="10">
    <source>
        <dbReference type="EMBL" id="MDD1794539.1"/>
    </source>
</evidence>
<proteinExistence type="predicted"/>
<evidence type="ECO:0000256" key="8">
    <source>
        <dbReference type="ARBA" id="ARBA00023136"/>
    </source>
</evidence>
<name>A0ABT5R2P1_9GAMM</name>
<dbReference type="InterPro" id="IPR050557">
    <property type="entry name" value="RTX_toxin/Mannuronan_C5-epim"/>
</dbReference>
<evidence type="ECO:0000256" key="2">
    <source>
        <dbReference type="ARBA" id="ARBA00004613"/>
    </source>
</evidence>
<dbReference type="Pfam" id="PF00353">
    <property type="entry name" value="HemolysinCabind"/>
    <property type="match status" value="7"/>
</dbReference>
<keyword evidence="11" id="KW-1185">Reference proteome</keyword>
<evidence type="ECO:0000256" key="9">
    <source>
        <dbReference type="SAM" id="MobiDB-lite"/>
    </source>
</evidence>
<dbReference type="InterPro" id="IPR018511">
    <property type="entry name" value="Hemolysin-typ_Ca-bd_CS"/>
</dbReference>
<evidence type="ECO:0000256" key="6">
    <source>
        <dbReference type="ARBA" id="ARBA00022837"/>
    </source>
</evidence>
<dbReference type="PRINTS" id="PR01488">
    <property type="entry name" value="RTXTOXINA"/>
</dbReference>
<evidence type="ECO:0000256" key="7">
    <source>
        <dbReference type="ARBA" id="ARBA00023026"/>
    </source>
</evidence>
<evidence type="ECO:0000313" key="11">
    <source>
        <dbReference type="Proteomes" id="UP001149400"/>
    </source>
</evidence>
<comment type="subcellular location">
    <subcellularLocation>
        <location evidence="1">Membrane</location>
    </subcellularLocation>
    <subcellularLocation>
        <location evidence="2">Secreted</location>
    </subcellularLocation>
</comment>
<dbReference type="PANTHER" id="PTHR38340">
    <property type="entry name" value="S-LAYER PROTEIN"/>
    <property type="match status" value="1"/>
</dbReference>
<dbReference type="Gene3D" id="2.150.10.10">
    <property type="entry name" value="Serralysin-like metalloprotease, C-terminal"/>
    <property type="match status" value="5"/>
</dbReference>
<keyword evidence="7" id="KW-0843">Virulence</keyword>
<dbReference type="EMBL" id="JAJUBC010000018">
    <property type="protein sequence ID" value="MDD1794539.1"/>
    <property type="molecule type" value="Genomic_DNA"/>
</dbReference>
<keyword evidence="5" id="KW-0677">Repeat</keyword>
<keyword evidence="8" id="KW-0472">Membrane</keyword>
<evidence type="ECO:0000256" key="5">
    <source>
        <dbReference type="ARBA" id="ARBA00022737"/>
    </source>
</evidence>
<evidence type="ECO:0000256" key="1">
    <source>
        <dbReference type="ARBA" id="ARBA00004370"/>
    </source>
</evidence>
<keyword evidence="3" id="KW-0964">Secreted</keyword>
<evidence type="ECO:0000256" key="3">
    <source>
        <dbReference type="ARBA" id="ARBA00022525"/>
    </source>
</evidence>
<protein>
    <recommendedName>
        <fullName evidence="12">Calcium-binding protein</fullName>
    </recommendedName>
</protein>
<dbReference type="InterPro" id="IPR011049">
    <property type="entry name" value="Serralysin-like_metalloprot_C"/>
</dbReference>
<evidence type="ECO:0008006" key="12">
    <source>
        <dbReference type="Google" id="ProtNLM"/>
    </source>
</evidence>
<dbReference type="PANTHER" id="PTHR38340:SF1">
    <property type="entry name" value="S-LAYER PROTEIN"/>
    <property type="match status" value="1"/>
</dbReference>
<dbReference type="InterPro" id="IPR003995">
    <property type="entry name" value="RTX_toxin_determinant-A"/>
</dbReference>
<dbReference type="PRINTS" id="PR00313">
    <property type="entry name" value="CABNDNGRPT"/>
</dbReference>
<dbReference type="PROSITE" id="PS00330">
    <property type="entry name" value="HEMOLYSIN_CALCIUM"/>
    <property type="match status" value="6"/>
</dbReference>
<organism evidence="10 11">
    <name type="scientific">Enterovibrio gelatinilyticus</name>
    <dbReference type="NCBI Taxonomy" id="2899819"/>
    <lineage>
        <taxon>Bacteria</taxon>
        <taxon>Pseudomonadati</taxon>
        <taxon>Pseudomonadota</taxon>
        <taxon>Gammaproteobacteria</taxon>
        <taxon>Vibrionales</taxon>
        <taxon>Vibrionaceae</taxon>
        <taxon>Enterovibrio</taxon>
    </lineage>
</organism>
<comment type="caution">
    <text evidence="10">The sequence shown here is derived from an EMBL/GenBank/DDBJ whole genome shotgun (WGS) entry which is preliminary data.</text>
</comment>
<feature type="region of interest" description="Disordered" evidence="9">
    <location>
        <begin position="1"/>
        <end position="20"/>
    </location>
</feature>
<sequence length="690" mass="73704">MGGTGNDWLEGHGNDQLRGGSGDDVLISLGGDDTLRGGAGNDVLQADGSVGGNSRLYGGTGNDYLSGNSGDQLMFGGSGADTFHFGHSLFRADQTTTTQTPVIGDDRIVDFELGVDTISIHTRLAQSMDDLAIEQYGATTRITLSDGSTITLNNTDATDLSASAFAFTATATYSDLLAGWQTHLEENWHYATANKQDISLGHSQGEKLFGNHQDNRLSSGTHSSEYLDGGAGNDYLVSTGGNDILVGGEGNDAFVISERFGIEKYGDSHDTQITQVEDYSAGVDTLTINFYSFDRKGIDLSTITPEQVGSSTVFTFSDYFQVVLKNTDISSISNEQISFGIIGNSGSEEILGNDAANEIEARDGQDTIHGYGGDDIIDGGRGNDTVFGGAGNDQIWGNSGSDKLYGGDGDDKIYDTGGGYNELDGGAGNDLLVTKQGNHTLTGGDGEDTFEIGAYNYADQNIIYDATITDFQAGSDTINMTHVLDNTTLSRYLDDEGIFRASSFLEQVGDEVLLDASQNVTVTLENIDLADISGDQFNFSLVGRNSANHIIGWDGNDTLMGRSGNDTLEGGKGNDWLQGDAGEDTLTGGEGADTFVVSDERANYTSGVETDIITDFVIGEDKIAFDDYFHKQMDFNDFIITQQGGDTLVQMFREYTVWDELVTADHVNVLLKGIDATDVSANDFEFFYSA</sequence>